<feature type="compositionally biased region" description="Low complexity" evidence="10">
    <location>
        <begin position="200"/>
        <end position="215"/>
    </location>
</feature>
<comment type="similarity">
    <text evidence="2">Belongs to the TonB family.</text>
</comment>
<protein>
    <submittedName>
        <fullName evidence="13">TonB family protein</fullName>
    </submittedName>
</protein>
<keyword evidence="8 11" id="KW-1133">Transmembrane helix</keyword>
<dbReference type="InterPro" id="IPR006260">
    <property type="entry name" value="TonB/TolA_C"/>
</dbReference>
<evidence type="ECO:0000256" key="4">
    <source>
        <dbReference type="ARBA" id="ARBA00022475"/>
    </source>
</evidence>
<evidence type="ECO:0000256" key="5">
    <source>
        <dbReference type="ARBA" id="ARBA00022519"/>
    </source>
</evidence>
<keyword evidence="5" id="KW-0997">Cell inner membrane</keyword>
<dbReference type="SUPFAM" id="SSF74653">
    <property type="entry name" value="TolA/TonB C-terminal domain"/>
    <property type="match status" value="1"/>
</dbReference>
<name>A0A6H2C496_DOLFA</name>
<keyword evidence="9 11" id="KW-0472">Membrane</keyword>
<feature type="compositionally biased region" description="Polar residues" evidence="10">
    <location>
        <begin position="407"/>
        <end position="425"/>
    </location>
</feature>
<dbReference type="Pfam" id="PF03544">
    <property type="entry name" value="TonB_C"/>
    <property type="match status" value="1"/>
</dbReference>
<keyword evidence="7" id="KW-0653">Protein transport</keyword>
<comment type="subcellular location">
    <subcellularLocation>
        <location evidence="1">Cell inner membrane</location>
        <topology evidence="1">Single-pass membrane protein</topology>
        <orientation evidence="1">Periplasmic side</orientation>
    </subcellularLocation>
</comment>
<evidence type="ECO:0000259" key="12">
    <source>
        <dbReference type="PROSITE" id="PS52015"/>
    </source>
</evidence>
<feature type="compositionally biased region" description="Gly residues" evidence="10">
    <location>
        <begin position="237"/>
        <end position="267"/>
    </location>
</feature>
<dbReference type="EMBL" id="CP051206">
    <property type="protein sequence ID" value="QJB46347.1"/>
    <property type="molecule type" value="Genomic_DNA"/>
</dbReference>
<evidence type="ECO:0000313" key="14">
    <source>
        <dbReference type="Proteomes" id="UP000502433"/>
    </source>
</evidence>
<dbReference type="Proteomes" id="UP000502433">
    <property type="component" value="Chromosome"/>
</dbReference>
<keyword evidence="6 11" id="KW-0812">Transmembrane</keyword>
<feature type="compositionally biased region" description="Polar residues" evidence="10">
    <location>
        <begin position="272"/>
        <end position="284"/>
    </location>
</feature>
<dbReference type="InterPro" id="IPR051045">
    <property type="entry name" value="TonB-dependent_transducer"/>
</dbReference>
<organism evidence="13 14">
    <name type="scientific">Dolichospermum flos-aquae CCAP 1403/13F</name>
    <dbReference type="NCBI Taxonomy" id="315271"/>
    <lineage>
        <taxon>Bacteria</taxon>
        <taxon>Bacillati</taxon>
        <taxon>Cyanobacteriota</taxon>
        <taxon>Cyanophyceae</taxon>
        <taxon>Nostocales</taxon>
        <taxon>Aphanizomenonaceae</taxon>
        <taxon>Dolichospermum</taxon>
    </lineage>
</organism>
<evidence type="ECO:0000256" key="11">
    <source>
        <dbReference type="SAM" id="Phobius"/>
    </source>
</evidence>
<dbReference type="GO" id="GO:0098797">
    <property type="term" value="C:plasma membrane protein complex"/>
    <property type="evidence" value="ECO:0007669"/>
    <property type="project" value="TreeGrafter"/>
</dbReference>
<dbReference type="AlphaFoldDB" id="A0A6H2C496"/>
<feature type="region of interest" description="Disordered" evidence="10">
    <location>
        <begin position="378"/>
        <end position="465"/>
    </location>
</feature>
<evidence type="ECO:0000256" key="8">
    <source>
        <dbReference type="ARBA" id="ARBA00022989"/>
    </source>
</evidence>
<keyword evidence="3" id="KW-0813">Transport</keyword>
<evidence type="ECO:0000313" key="13">
    <source>
        <dbReference type="EMBL" id="QJB46347.1"/>
    </source>
</evidence>
<proteinExistence type="inferred from homology"/>
<feature type="region of interest" description="Disordered" evidence="10">
    <location>
        <begin position="127"/>
        <end position="296"/>
    </location>
</feature>
<feature type="compositionally biased region" description="Polar residues" evidence="10">
    <location>
        <begin position="173"/>
        <end position="199"/>
    </location>
</feature>
<feature type="domain" description="TonB C-terminal" evidence="12">
    <location>
        <begin position="295"/>
        <end position="387"/>
    </location>
</feature>
<feature type="compositionally biased region" description="Polar residues" evidence="10">
    <location>
        <begin position="446"/>
        <end position="465"/>
    </location>
</feature>
<dbReference type="KEGG" id="dfs:HGD76_21365"/>
<dbReference type="Gene3D" id="3.30.1150.10">
    <property type="match status" value="1"/>
</dbReference>
<keyword evidence="4" id="KW-1003">Cell membrane</keyword>
<evidence type="ECO:0000256" key="7">
    <source>
        <dbReference type="ARBA" id="ARBA00022927"/>
    </source>
</evidence>
<dbReference type="GO" id="GO:0015031">
    <property type="term" value="P:protein transport"/>
    <property type="evidence" value="ECO:0007669"/>
    <property type="project" value="UniProtKB-KW"/>
</dbReference>
<feature type="compositionally biased region" description="Low complexity" evidence="10">
    <location>
        <begin position="145"/>
        <end position="155"/>
    </location>
</feature>
<evidence type="ECO:0000256" key="9">
    <source>
        <dbReference type="ARBA" id="ARBA00023136"/>
    </source>
</evidence>
<evidence type="ECO:0000256" key="3">
    <source>
        <dbReference type="ARBA" id="ARBA00022448"/>
    </source>
</evidence>
<evidence type="ECO:0000256" key="6">
    <source>
        <dbReference type="ARBA" id="ARBA00022692"/>
    </source>
</evidence>
<evidence type="ECO:0000256" key="2">
    <source>
        <dbReference type="ARBA" id="ARBA00006555"/>
    </source>
</evidence>
<dbReference type="PANTHER" id="PTHR33446:SF2">
    <property type="entry name" value="PROTEIN TONB"/>
    <property type="match status" value="1"/>
</dbReference>
<dbReference type="NCBIfam" id="TIGR01352">
    <property type="entry name" value="tonB_Cterm"/>
    <property type="match status" value="1"/>
</dbReference>
<gene>
    <name evidence="13" type="ORF">HGD76_21365</name>
</gene>
<evidence type="ECO:0000256" key="1">
    <source>
        <dbReference type="ARBA" id="ARBA00004383"/>
    </source>
</evidence>
<reference evidence="13 14" key="2">
    <citation type="submission" date="2020-04" db="EMBL/GenBank/DDBJ databases">
        <authorList>
            <person name="Fomenkov A."/>
            <person name="Anton B.P."/>
            <person name="Roberts R.J."/>
        </authorList>
    </citation>
    <scope>NUCLEOTIDE SEQUENCE [LARGE SCALE GENOMIC DNA]</scope>
    <source>
        <strain evidence="13 14">CCAP 1403/13f</strain>
    </source>
</reference>
<dbReference type="RefSeq" id="WP_168696966.1">
    <property type="nucleotide sequence ID" value="NZ_CP051206.1"/>
</dbReference>
<dbReference type="PANTHER" id="PTHR33446">
    <property type="entry name" value="PROTEIN TONB-RELATED"/>
    <property type="match status" value="1"/>
</dbReference>
<dbReference type="GO" id="GO:0031992">
    <property type="term" value="F:energy transducer activity"/>
    <property type="evidence" value="ECO:0007669"/>
    <property type="project" value="TreeGrafter"/>
</dbReference>
<dbReference type="InterPro" id="IPR037682">
    <property type="entry name" value="TonB_C"/>
</dbReference>
<feature type="transmembrane region" description="Helical" evidence="11">
    <location>
        <begin position="21"/>
        <end position="41"/>
    </location>
</feature>
<dbReference type="PROSITE" id="PS52015">
    <property type="entry name" value="TONB_CTD"/>
    <property type="match status" value="1"/>
</dbReference>
<evidence type="ECO:0000256" key="10">
    <source>
        <dbReference type="SAM" id="MobiDB-lite"/>
    </source>
</evidence>
<sequence length="465" mass="49647">MEFSSVTIEQREKEAEALKTFLFFSLIGSLVLHIGILALAINKFFLKFPEVREEPIEVTILETIPQEVNQLPVEIKSLAKTNSGGGGNKGGGISTPTKTALNMIKSSVAPITKQAQLKITTNLISKQSQTLTNREPAKILTPVQTNPIENTTPEPATTPPPVETKPIQKLDENANTLASTQPQVQTKPTKITPLKSETQPNASSNNIPSNSTASTQLPQNKNILGNLGDRSRNSLGTGNGTGVGNGIGNSTGNGTGSGTGVGNGIGNSTGNESGNKPKSENTPIATAPKPPIENSSKLNRADCIQCQIKYPDRARQRGIEGNAEVAIDTDSQGNVTRVRLVRSSGDSELDQAAQQAAQEWKLTPTAEGREGVRASVNFAIKGSQRHRKLQERQIQKQRATTKKNPEKATSTSTPIESPQYNQQKITPIITDIPSENTTKQREESAPSESQQISPPASATTSPTES</sequence>
<dbReference type="GO" id="GO:0055085">
    <property type="term" value="P:transmembrane transport"/>
    <property type="evidence" value="ECO:0007669"/>
    <property type="project" value="InterPro"/>
</dbReference>
<accession>A0A6H2C496</accession>
<reference evidence="13 14" key="1">
    <citation type="submission" date="2020-04" db="EMBL/GenBank/DDBJ databases">
        <title>Genome-Wide Identification of 5-Methylcytosine Sites in Bacterial Genomes By High-Throughput Sequencing of MspJI Restriction Fragments.</title>
        <authorList>
            <person name="Wu V."/>
        </authorList>
    </citation>
    <scope>NUCLEOTIDE SEQUENCE [LARGE SCALE GENOMIC DNA]</scope>
    <source>
        <strain evidence="13 14">CCAP 1403/13f</strain>
    </source>
</reference>